<dbReference type="PATRIC" id="fig|862908.3.peg.1709"/>
<dbReference type="InterPro" id="IPR036922">
    <property type="entry name" value="Rieske_2Fe-2S_sf"/>
</dbReference>
<dbReference type="InterPro" id="IPR017941">
    <property type="entry name" value="Rieske_2Fe-2S"/>
</dbReference>
<dbReference type="SUPFAM" id="SSF50022">
    <property type="entry name" value="ISP domain"/>
    <property type="match status" value="1"/>
</dbReference>
<dbReference type="GO" id="GO:0051537">
    <property type="term" value="F:2 iron, 2 sulfur cluster binding"/>
    <property type="evidence" value="ECO:0007669"/>
    <property type="project" value="UniProtKB-KW"/>
</dbReference>
<evidence type="ECO:0000256" key="3">
    <source>
        <dbReference type="ARBA" id="ARBA00023002"/>
    </source>
</evidence>
<dbReference type="Gene3D" id="2.102.10.10">
    <property type="entry name" value="Rieske [2Fe-2S] iron-sulphur domain"/>
    <property type="match status" value="1"/>
</dbReference>
<dbReference type="GO" id="GO:0046872">
    <property type="term" value="F:metal ion binding"/>
    <property type="evidence" value="ECO:0007669"/>
    <property type="project" value="UniProtKB-KW"/>
</dbReference>
<proteinExistence type="predicted"/>
<accession>E1X1W5</accession>
<dbReference type="KEGG" id="bmx:BMS_1801"/>
<dbReference type="RefSeq" id="WP_014244406.1">
    <property type="nucleotide sequence ID" value="NC_016620.1"/>
</dbReference>
<protein>
    <submittedName>
        <fullName evidence="7">Oxidoreductase alpha subunit</fullName>
    </submittedName>
</protein>
<evidence type="ECO:0000256" key="5">
    <source>
        <dbReference type="ARBA" id="ARBA00023014"/>
    </source>
</evidence>
<dbReference type="PANTHER" id="PTHR21266:SF60">
    <property type="entry name" value="3-KETOSTEROID-9-ALPHA-MONOOXYGENASE, OXYGENASE COMPONENT"/>
    <property type="match status" value="1"/>
</dbReference>
<feature type="domain" description="Rieske" evidence="6">
    <location>
        <begin position="13"/>
        <end position="118"/>
    </location>
</feature>
<dbReference type="SUPFAM" id="SSF55961">
    <property type="entry name" value="Bet v1-like"/>
    <property type="match status" value="1"/>
</dbReference>
<gene>
    <name evidence="7" type="ordered locus">BMS_1801</name>
</gene>
<dbReference type="CDD" id="cd03469">
    <property type="entry name" value="Rieske_RO_Alpha_N"/>
    <property type="match status" value="1"/>
</dbReference>
<evidence type="ECO:0000256" key="2">
    <source>
        <dbReference type="ARBA" id="ARBA00022723"/>
    </source>
</evidence>
<keyword evidence="1" id="KW-0001">2Fe-2S</keyword>
<dbReference type="Proteomes" id="UP000008963">
    <property type="component" value="Chromosome"/>
</dbReference>
<evidence type="ECO:0000259" key="6">
    <source>
        <dbReference type="PROSITE" id="PS51296"/>
    </source>
</evidence>
<dbReference type="AlphaFoldDB" id="E1X1W5"/>
<keyword evidence="2" id="KW-0479">Metal-binding</keyword>
<dbReference type="STRING" id="862908.BMS_1801"/>
<evidence type="ECO:0000313" key="7">
    <source>
        <dbReference type="EMBL" id="CBW26625.1"/>
    </source>
</evidence>
<dbReference type="Gene3D" id="3.90.380.10">
    <property type="entry name" value="Naphthalene 1,2-dioxygenase Alpha Subunit, Chain A, domain 1"/>
    <property type="match status" value="1"/>
</dbReference>
<evidence type="ECO:0000256" key="1">
    <source>
        <dbReference type="ARBA" id="ARBA00022714"/>
    </source>
</evidence>
<dbReference type="PANTHER" id="PTHR21266">
    <property type="entry name" value="IRON-SULFUR DOMAIN CONTAINING PROTEIN"/>
    <property type="match status" value="1"/>
</dbReference>
<dbReference type="InterPro" id="IPR050584">
    <property type="entry name" value="Cholesterol_7-desaturase"/>
</dbReference>
<sequence>MESEKKINFKNFWYIACESKELGKNQVLARTILDEWIALFRGDDGAPVALQDRCIHRNSQLSKGWVKDGQLQCSYHGWTFDKVGKLTGIPSEGPNQKKVGSRCAKSYECIEQDGFIFIRLEKNENLDIPPHRMPHYGEKGWQTVRLFNVFKNSVINCAENYIDVPHTVFVHDKIFRDALDEKVTTKVQRKDGAVHIEYIGETDNLGWFSWFLNPKKEPITHIDHYYMPNITSVQYIFGKKEFWITSQCIPINDELTWVWTDLTYKFGPIGVLAKPIVAFQGQKVIEQDIVALDNQMEVIKKYGENFSNATADIIHVFIESIYNAIKEGKDPRELAEKNNEVTFWI</sequence>
<reference evidence="8" key="1">
    <citation type="journal article" date="2013" name="ISME J.">
        <title>A small predatory core genome in the divergent marine Bacteriovorax marinus SJ and the terrestrial Bdellovibrio bacteriovorus.</title>
        <authorList>
            <person name="Crossman L.C."/>
            <person name="Chen H."/>
            <person name="Cerdeno-Tarraga A.M."/>
            <person name="Brooks K."/>
            <person name="Quail M.A."/>
            <person name="Pineiro S.A."/>
            <person name="Hobley L."/>
            <person name="Sockett R.E."/>
            <person name="Bentley S.D."/>
            <person name="Parkhill J."/>
            <person name="Williams H.N."/>
            <person name="Stine O.C."/>
        </authorList>
    </citation>
    <scope>NUCLEOTIDE SEQUENCE [LARGE SCALE GENOMIC DNA]</scope>
    <source>
        <strain evidence="8">ATCC BAA-682 / DSM 15412 / SJ</strain>
    </source>
</reference>
<dbReference type="HOGENOM" id="CLU_039484_1_0_7"/>
<keyword evidence="4" id="KW-0408">Iron</keyword>
<dbReference type="EMBL" id="FQ312005">
    <property type="protein sequence ID" value="CBW26625.1"/>
    <property type="molecule type" value="Genomic_DNA"/>
</dbReference>
<name>E1X1W5_HALMS</name>
<keyword evidence="3" id="KW-0560">Oxidoreductase</keyword>
<organism evidence="7 8">
    <name type="scientific">Halobacteriovorax marinus (strain ATCC BAA-682 / DSM 15412 / SJ)</name>
    <name type="common">Bacteriovorax marinus</name>
    <dbReference type="NCBI Taxonomy" id="862908"/>
    <lineage>
        <taxon>Bacteria</taxon>
        <taxon>Pseudomonadati</taxon>
        <taxon>Bdellovibrionota</taxon>
        <taxon>Bacteriovoracia</taxon>
        <taxon>Bacteriovoracales</taxon>
        <taxon>Halobacteriovoraceae</taxon>
        <taxon>Halobacteriovorax</taxon>
    </lineage>
</organism>
<keyword evidence="5" id="KW-0411">Iron-sulfur</keyword>
<keyword evidence="8" id="KW-1185">Reference proteome</keyword>
<dbReference type="Pfam" id="PF00355">
    <property type="entry name" value="Rieske"/>
    <property type="match status" value="1"/>
</dbReference>
<dbReference type="PROSITE" id="PS51296">
    <property type="entry name" value="RIESKE"/>
    <property type="match status" value="1"/>
</dbReference>
<dbReference type="GO" id="GO:0016491">
    <property type="term" value="F:oxidoreductase activity"/>
    <property type="evidence" value="ECO:0007669"/>
    <property type="project" value="UniProtKB-KW"/>
</dbReference>
<dbReference type="eggNOG" id="COG4638">
    <property type="taxonomic scope" value="Bacteria"/>
</dbReference>
<evidence type="ECO:0000313" key="8">
    <source>
        <dbReference type="Proteomes" id="UP000008963"/>
    </source>
</evidence>
<evidence type="ECO:0000256" key="4">
    <source>
        <dbReference type="ARBA" id="ARBA00023004"/>
    </source>
</evidence>